<dbReference type="EMBL" id="BPFB01000013">
    <property type="protein sequence ID" value="GIU45645.1"/>
    <property type="molecule type" value="Genomic_DNA"/>
</dbReference>
<accession>A0ABQ4PDM0</accession>
<dbReference type="Proteomes" id="UP000761574">
    <property type="component" value="Unassembled WGS sequence"/>
</dbReference>
<keyword evidence="1" id="KW-1133">Transmembrane helix</keyword>
<proteinExistence type="predicted"/>
<gene>
    <name evidence="2" type="ORF">TUM4630_14240</name>
</gene>
<keyword evidence="1" id="KW-0472">Membrane</keyword>
<evidence type="ECO:0000313" key="2">
    <source>
        <dbReference type="EMBL" id="GIU45645.1"/>
    </source>
</evidence>
<keyword evidence="1" id="KW-0812">Transmembrane</keyword>
<feature type="transmembrane region" description="Helical" evidence="1">
    <location>
        <begin position="46"/>
        <end position="65"/>
    </location>
</feature>
<evidence type="ECO:0000256" key="1">
    <source>
        <dbReference type="SAM" id="Phobius"/>
    </source>
</evidence>
<keyword evidence="3" id="KW-1185">Reference proteome</keyword>
<protein>
    <submittedName>
        <fullName evidence="2">Uncharacterized protein</fullName>
    </submittedName>
</protein>
<dbReference type="RefSeq" id="WP_110455991.1">
    <property type="nucleotide sequence ID" value="NZ_BPFB01000013.1"/>
</dbReference>
<evidence type="ECO:0000313" key="3">
    <source>
        <dbReference type="Proteomes" id="UP000761574"/>
    </source>
</evidence>
<organism evidence="2 3">
    <name type="scientific">Shewanella algidipiscicola</name>
    <dbReference type="NCBI Taxonomy" id="614070"/>
    <lineage>
        <taxon>Bacteria</taxon>
        <taxon>Pseudomonadati</taxon>
        <taxon>Pseudomonadota</taxon>
        <taxon>Gammaproteobacteria</taxon>
        <taxon>Alteromonadales</taxon>
        <taxon>Shewanellaceae</taxon>
        <taxon>Shewanella</taxon>
    </lineage>
</organism>
<sequence>MTVNQADKPETITSKSVVHGKFCLMDILEMETYFALFQSMRRSKTLTTMVIIGSVLAAVFVLFLFKMAGH</sequence>
<reference evidence="2 3" key="1">
    <citation type="submission" date="2021-05" db="EMBL/GenBank/DDBJ databases">
        <title>Molecular characterization for Shewanella algae harboring chromosomal blaOXA-55-like strains isolated from clinical and environment sample.</title>
        <authorList>
            <person name="Ohama Y."/>
            <person name="Aoki K."/>
            <person name="Harada S."/>
            <person name="Moriya K."/>
            <person name="Ishii Y."/>
            <person name="Tateda K."/>
        </authorList>
    </citation>
    <scope>NUCLEOTIDE SEQUENCE [LARGE SCALE GENOMIC DNA]</scope>
    <source>
        <strain evidence="2 3">LMG 23746</strain>
    </source>
</reference>
<comment type="caution">
    <text evidence="2">The sequence shown here is derived from an EMBL/GenBank/DDBJ whole genome shotgun (WGS) entry which is preliminary data.</text>
</comment>
<name>A0ABQ4PDM0_9GAMM</name>